<dbReference type="InterPro" id="IPR050267">
    <property type="entry name" value="Anti-sigma-factor_SerPK"/>
</dbReference>
<protein>
    <recommendedName>
        <fullName evidence="2">Histidine kinase/HSP90-like ATPase domain-containing protein</fullName>
    </recommendedName>
</protein>
<dbReference type="Pfam" id="PF13581">
    <property type="entry name" value="HATPase_c_2"/>
    <property type="match status" value="1"/>
</dbReference>
<dbReference type="Gene3D" id="3.30.565.10">
    <property type="entry name" value="Histidine kinase-like ATPase, C-terminal domain"/>
    <property type="match status" value="1"/>
</dbReference>
<keyword evidence="1" id="KW-0723">Serine/threonine-protein kinase</keyword>
<dbReference type="PANTHER" id="PTHR35526:SF3">
    <property type="entry name" value="ANTI-SIGMA-F FACTOR RSBW"/>
    <property type="match status" value="1"/>
</dbReference>
<reference evidence="3 4" key="4">
    <citation type="journal article" date="2020" name="Sci. Rep.">
        <title>beta-carboline chemical signals induce reveromycin production through a LuxR family regulator in Streptomyces sp. SN-593.</title>
        <authorList>
            <person name="Panthee S."/>
            <person name="Kito N."/>
            <person name="Hayashi T."/>
            <person name="Shimizu T."/>
            <person name="Ishikawa J."/>
            <person name="Hamamoto H."/>
            <person name="Osada H."/>
            <person name="Takahashi S."/>
        </authorList>
    </citation>
    <scope>NUCLEOTIDE SEQUENCE [LARGE SCALE GENOMIC DNA]</scope>
    <source>
        <strain evidence="3 4">SN-593</strain>
    </source>
</reference>
<reference evidence="3 4" key="2">
    <citation type="journal article" date="2011" name="J. Antibiot.">
        <title>Furaquinocins I and J: novel polyketide isoprenoid hybrid compounds from Streptomyces reveromyceticus SN-593.</title>
        <authorList>
            <person name="Panthee S."/>
            <person name="Takahashi S."/>
            <person name="Takagi H."/>
            <person name="Nogawa T."/>
            <person name="Oowada E."/>
            <person name="Uramoto M."/>
            <person name="Osada H."/>
        </authorList>
    </citation>
    <scope>NUCLEOTIDE SEQUENCE [LARGE SCALE GENOMIC DNA]</scope>
    <source>
        <strain evidence="3 4">SN-593</strain>
    </source>
</reference>
<dbReference type="Proteomes" id="UP000595703">
    <property type="component" value="Chromosome"/>
</dbReference>
<accession>A0A7U3VPA5</accession>
<evidence type="ECO:0000313" key="3">
    <source>
        <dbReference type="EMBL" id="BBA98473.1"/>
    </source>
</evidence>
<gene>
    <name evidence="3" type="ORF">RVR_10510</name>
</gene>
<sequence>MPRSRVPKEHVMPAQFRHPGFRSKLHVQIRPPSTERYRVRFRCEPSAIRGVRADASRKFAEWALAEGTVDDALTVVSELATNAVRHAGARLVPRVRAAGEPPLLLDLRVAAGVLYVAVHDGSDQVPVVCLSSEDAETGRGLRLVAELSDGVWGFYPRVDGPGKVVWAALRLEAGHPTTSHVPGRAGAERHRKWGADFRGRVRAVHRLGLNGRYRAALENLRRRSWVRSAAAHDMHPR</sequence>
<dbReference type="EMBL" id="AP018365">
    <property type="protein sequence ID" value="BBA98473.1"/>
    <property type="molecule type" value="Genomic_DNA"/>
</dbReference>
<keyword evidence="1" id="KW-0418">Kinase</keyword>
<dbReference type="SUPFAM" id="SSF55874">
    <property type="entry name" value="ATPase domain of HSP90 chaperone/DNA topoisomerase II/histidine kinase"/>
    <property type="match status" value="1"/>
</dbReference>
<feature type="domain" description="Histidine kinase/HSP90-like ATPase" evidence="2">
    <location>
        <begin position="44"/>
        <end position="167"/>
    </location>
</feature>
<reference evidence="3 4" key="1">
    <citation type="journal article" date="2010" name="J. Bacteriol.">
        <title>Biochemical characterization of a novel indole prenyltransferase from Streptomyces sp. SN-593.</title>
        <authorList>
            <person name="Takahashi S."/>
            <person name="Takagi H."/>
            <person name="Toyoda A."/>
            <person name="Uramoto M."/>
            <person name="Nogawa T."/>
            <person name="Ueki M."/>
            <person name="Sakaki Y."/>
            <person name="Osada H."/>
        </authorList>
    </citation>
    <scope>NUCLEOTIDE SEQUENCE [LARGE SCALE GENOMIC DNA]</scope>
    <source>
        <strain evidence="3 4">SN-593</strain>
    </source>
</reference>
<name>A0A7U3VPA5_9ACTN</name>
<dbReference type="PANTHER" id="PTHR35526">
    <property type="entry name" value="ANTI-SIGMA-F FACTOR RSBW-RELATED"/>
    <property type="match status" value="1"/>
</dbReference>
<dbReference type="InterPro" id="IPR036890">
    <property type="entry name" value="HATPase_C_sf"/>
</dbReference>
<dbReference type="KEGG" id="arev:RVR_10510"/>
<keyword evidence="4" id="KW-1185">Reference proteome</keyword>
<evidence type="ECO:0000259" key="2">
    <source>
        <dbReference type="Pfam" id="PF13581"/>
    </source>
</evidence>
<dbReference type="InterPro" id="IPR003594">
    <property type="entry name" value="HATPase_dom"/>
</dbReference>
<proteinExistence type="predicted"/>
<reference evidence="3 4" key="3">
    <citation type="journal article" date="2011" name="Nat. Chem. Biol.">
        <title>Reveromycin A biosynthesis uses RevG and RevJ for stereospecific spiroacetal formation.</title>
        <authorList>
            <person name="Takahashi S."/>
            <person name="Toyoda A."/>
            <person name="Sekiyama Y."/>
            <person name="Takagi H."/>
            <person name="Nogawa T."/>
            <person name="Uramoto M."/>
            <person name="Suzuki R."/>
            <person name="Koshino H."/>
            <person name="Kumano T."/>
            <person name="Panthee S."/>
            <person name="Dairi T."/>
            <person name="Ishikawa J."/>
            <person name="Ikeda H."/>
            <person name="Sakaki Y."/>
            <person name="Osada H."/>
        </authorList>
    </citation>
    <scope>NUCLEOTIDE SEQUENCE [LARGE SCALE GENOMIC DNA]</scope>
    <source>
        <strain evidence="3 4">SN-593</strain>
    </source>
</reference>
<dbReference type="GO" id="GO:0004674">
    <property type="term" value="F:protein serine/threonine kinase activity"/>
    <property type="evidence" value="ECO:0007669"/>
    <property type="project" value="UniProtKB-KW"/>
</dbReference>
<keyword evidence="1" id="KW-0808">Transferase</keyword>
<dbReference type="CDD" id="cd16936">
    <property type="entry name" value="HATPase_RsbW-like"/>
    <property type="match status" value="1"/>
</dbReference>
<evidence type="ECO:0000256" key="1">
    <source>
        <dbReference type="ARBA" id="ARBA00022527"/>
    </source>
</evidence>
<dbReference type="AlphaFoldDB" id="A0A7U3VPA5"/>
<evidence type="ECO:0000313" key="4">
    <source>
        <dbReference type="Proteomes" id="UP000595703"/>
    </source>
</evidence>
<organism evidence="3 4">
    <name type="scientific">Actinacidiphila reveromycinica</name>
    <dbReference type="NCBI Taxonomy" id="659352"/>
    <lineage>
        <taxon>Bacteria</taxon>
        <taxon>Bacillati</taxon>
        <taxon>Actinomycetota</taxon>
        <taxon>Actinomycetes</taxon>
        <taxon>Kitasatosporales</taxon>
        <taxon>Streptomycetaceae</taxon>
        <taxon>Actinacidiphila</taxon>
    </lineage>
</organism>